<keyword evidence="7 14" id="KW-0547">Nucleotide-binding</keyword>
<reference evidence="18 19" key="1">
    <citation type="submission" date="2024-09" db="EMBL/GenBank/DDBJ databases">
        <title>Novel species of the genus Pelomonas and Roseateles isolated from streams.</title>
        <authorList>
            <person name="Lu H."/>
        </authorList>
    </citation>
    <scope>NUCLEOTIDE SEQUENCE [LARGE SCALE GENOMIC DNA]</scope>
    <source>
        <strain evidence="18 19">BYS96W</strain>
    </source>
</reference>
<evidence type="ECO:0000256" key="14">
    <source>
        <dbReference type="HAMAP-Rule" id="MF_00046"/>
    </source>
</evidence>
<dbReference type="HAMAP" id="MF_00046">
    <property type="entry name" value="MurC"/>
    <property type="match status" value="1"/>
</dbReference>
<protein>
    <recommendedName>
        <fullName evidence="3 14">UDP-N-acetylmuramate--L-alanine ligase</fullName>
        <ecNumber evidence="3 14">6.3.2.8</ecNumber>
    </recommendedName>
    <alternativeName>
        <fullName evidence="14">UDP-N-acetylmuramoyl-L-alanine synthetase</fullName>
    </alternativeName>
</protein>
<dbReference type="Gene3D" id="3.40.1190.10">
    <property type="entry name" value="Mur-like, catalytic domain"/>
    <property type="match status" value="1"/>
</dbReference>
<evidence type="ECO:0000256" key="12">
    <source>
        <dbReference type="ARBA" id="ARBA00023316"/>
    </source>
</evidence>
<evidence type="ECO:0000256" key="7">
    <source>
        <dbReference type="ARBA" id="ARBA00022741"/>
    </source>
</evidence>
<keyword evidence="9 14" id="KW-0133">Cell shape</keyword>
<evidence type="ECO:0000259" key="16">
    <source>
        <dbReference type="Pfam" id="PF02875"/>
    </source>
</evidence>
<feature type="domain" description="Mur ligase N-terminal catalytic" evidence="15">
    <location>
        <begin position="8"/>
        <end position="105"/>
    </location>
</feature>
<dbReference type="Pfam" id="PF02875">
    <property type="entry name" value="Mur_ligase_C"/>
    <property type="match status" value="1"/>
</dbReference>
<evidence type="ECO:0000256" key="5">
    <source>
        <dbReference type="ARBA" id="ARBA00022598"/>
    </source>
</evidence>
<evidence type="ECO:0000313" key="19">
    <source>
        <dbReference type="Proteomes" id="UP001606305"/>
    </source>
</evidence>
<evidence type="ECO:0000256" key="9">
    <source>
        <dbReference type="ARBA" id="ARBA00022960"/>
    </source>
</evidence>
<evidence type="ECO:0000256" key="13">
    <source>
        <dbReference type="ARBA" id="ARBA00047833"/>
    </source>
</evidence>
<organism evidence="18 19">
    <name type="scientific">Pelomonas nitida</name>
    <dbReference type="NCBI Taxonomy" id="3299027"/>
    <lineage>
        <taxon>Bacteria</taxon>
        <taxon>Pseudomonadati</taxon>
        <taxon>Pseudomonadota</taxon>
        <taxon>Betaproteobacteria</taxon>
        <taxon>Burkholderiales</taxon>
        <taxon>Sphaerotilaceae</taxon>
        <taxon>Roseateles</taxon>
    </lineage>
</organism>
<evidence type="ECO:0000256" key="2">
    <source>
        <dbReference type="ARBA" id="ARBA00004752"/>
    </source>
</evidence>
<dbReference type="InterPro" id="IPR036565">
    <property type="entry name" value="Mur-like_cat_sf"/>
</dbReference>
<dbReference type="EC" id="6.3.2.8" evidence="3 14"/>
<keyword evidence="5 14" id="KW-0436">Ligase</keyword>
<dbReference type="SUPFAM" id="SSF53623">
    <property type="entry name" value="MurD-like peptide ligases, catalytic domain"/>
    <property type="match status" value="1"/>
</dbReference>
<dbReference type="InterPro" id="IPR004101">
    <property type="entry name" value="Mur_ligase_C"/>
</dbReference>
<dbReference type="InterPro" id="IPR000713">
    <property type="entry name" value="Mur_ligase_N"/>
</dbReference>
<proteinExistence type="inferred from homology"/>
<evidence type="ECO:0000256" key="6">
    <source>
        <dbReference type="ARBA" id="ARBA00022618"/>
    </source>
</evidence>
<comment type="pathway">
    <text evidence="2 14">Cell wall biogenesis; peptidoglycan biosynthesis.</text>
</comment>
<evidence type="ECO:0000313" key="18">
    <source>
        <dbReference type="EMBL" id="MFG6456662.1"/>
    </source>
</evidence>
<evidence type="ECO:0000256" key="11">
    <source>
        <dbReference type="ARBA" id="ARBA00023306"/>
    </source>
</evidence>
<keyword evidence="4 14" id="KW-0963">Cytoplasm</keyword>
<keyword evidence="8 14" id="KW-0067">ATP-binding</keyword>
<dbReference type="InterPro" id="IPR005758">
    <property type="entry name" value="UDP-N-AcMur_Ala_ligase_MurC"/>
</dbReference>
<dbReference type="PANTHER" id="PTHR43445">
    <property type="entry name" value="UDP-N-ACETYLMURAMATE--L-ALANINE LIGASE-RELATED"/>
    <property type="match status" value="1"/>
</dbReference>
<comment type="subcellular location">
    <subcellularLocation>
        <location evidence="1 14">Cytoplasm</location>
    </subcellularLocation>
</comment>
<comment type="similarity">
    <text evidence="14">Belongs to the MurCDEF family.</text>
</comment>
<keyword evidence="10 14" id="KW-0573">Peptidoglycan synthesis</keyword>
<dbReference type="RefSeq" id="WP_394487428.1">
    <property type="nucleotide sequence ID" value="NZ_JBIGIA010000004.1"/>
</dbReference>
<feature type="domain" description="Mur ligase C-terminal" evidence="16">
    <location>
        <begin position="314"/>
        <end position="444"/>
    </location>
</feature>
<dbReference type="InterPro" id="IPR013221">
    <property type="entry name" value="Mur_ligase_cen"/>
</dbReference>
<keyword evidence="12 14" id="KW-0961">Cell wall biogenesis/degradation</keyword>
<evidence type="ECO:0000256" key="10">
    <source>
        <dbReference type="ARBA" id="ARBA00022984"/>
    </source>
</evidence>
<dbReference type="Gene3D" id="3.40.50.720">
    <property type="entry name" value="NAD(P)-binding Rossmann-like Domain"/>
    <property type="match status" value="1"/>
</dbReference>
<evidence type="ECO:0000259" key="17">
    <source>
        <dbReference type="Pfam" id="PF08245"/>
    </source>
</evidence>
<name>A0ABW7G485_9BURK</name>
<dbReference type="Gene3D" id="3.90.190.20">
    <property type="entry name" value="Mur ligase, C-terminal domain"/>
    <property type="match status" value="1"/>
</dbReference>
<dbReference type="Proteomes" id="UP001606305">
    <property type="component" value="Unassembled WGS sequence"/>
</dbReference>
<dbReference type="Pfam" id="PF08245">
    <property type="entry name" value="Mur_ligase_M"/>
    <property type="match status" value="1"/>
</dbReference>
<sequence>MKHAVQKLHFVGIGGAGMSGIAEILHNLGFEVSGSDAAESATTQRLRSLGLRVEIGHAAPHIGDAQALVTSTAVAADNPEVLAARARHVPVVPRAVMLAELMRLRRGVAIAGTHGKTTTTSLVTAILVEAGMDPTFVIGGKLNAAGANSRLGQGEFIVVEADESDASFLKLSPVLAVVTNIDEDHMDTYGHSVEKLHEAFVEFLHRMPFYGAAVVCADDPGVQAILGRIERPVVCYGLADGASVQAVHVRALAGAQMSFTCRREGAADLDVLLNLAGEHNVRNALAAIAVATELGCDDVAIQKGLANFSGVGRRFEKHGQWPAADGGHFELIDDYGHHPVEMAAVLAAARGAYPGRRLVLAFQPHRYTRTRDCFADFVRVMQGADVVLLTEVYSAGESPIDGATGTALAKAVGTPHFVRAVADMPAALAALARDGDVVIGMGAGSMSGLPALVAAHFQGGAA</sequence>
<feature type="binding site" evidence="14">
    <location>
        <begin position="112"/>
        <end position="118"/>
    </location>
    <ligand>
        <name>ATP</name>
        <dbReference type="ChEBI" id="CHEBI:30616"/>
    </ligand>
</feature>
<feature type="domain" description="Mur ligase central" evidence="17">
    <location>
        <begin position="110"/>
        <end position="291"/>
    </location>
</feature>
<keyword evidence="11 14" id="KW-0131">Cell cycle</keyword>
<keyword evidence="6 14" id="KW-0132">Cell division</keyword>
<comment type="function">
    <text evidence="14">Cell wall formation.</text>
</comment>
<dbReference type="Pfam" id="PF01225">
    <property type="entry name" value="Mur_ligase"/>
    <property type="match status" value="1"/>
</dbReference>
<dbReference type="GO" id="GO:0008763">
    <property type="term" value="F:UDP-N-acetylmuramate-L-alanine ligase activity"/>
    <property type="evidence" value="ECO:0007669"/>
    <property type="project" value="UniProtKB-EC"/>
</dbReference>
<evidence type="ECO:0000256" key="8">
    <source>
        <dbReference type="ARBA" id="ARBA00022840"/>
    </source>
</evidence>
<dbReference type="SUPFAM" id="SSF51984">
    <property type="entry name" value="MurCD N-terminal domain"/>
    <property type="match status" value="1"/>
</dbReference>
<keyword evidence="19" id="KW-1185">Reference proteome</keyword>
<evidence type="ECO:0000259" key="15">
    <source>
        <dbReference type="Pfam" id="PF01225"/>
    </source>
</evidence>
<dbReference type="EMBL" id="JBIGIA010000004">
    <property type="protein sequence ID" value="MFG6456662.1"/>
    <property type="molecule type" value="Genomic_DNA"/>
</dbReference>
<accession>A0ABW7G485</accession>
<dbReference type="PANTHER" id="PTHR43445:SF3">
    <property type="entry name" value="UDP-N-ACETYLMURAMATE--L-ALANINE LIGASE"/>
    <property type="match status" value="1"/>
</dbReference>
<comment type="caution">
    <text evidence="18">The sequence shown here is derived from an EMBL/GenBank/DDBJ whole genome shotgun (WGS) entry which is preliminary data.</text>
</comment>
<evidence type="ECO:0000256" key="4">
    <source>
        <dbReference type="ARBA" id="ARBA00022490"/>
    </source>
</evidence>
<dbReference type="InterPro" id="IPR050061">
    <property type="entry name" value="MurCDEF_pg_biosynth"/>
</dbReference>
<evidence type="ECO:0000256" key="3">
    <source>
        <dbReference type="ARBA" id="ARBA00012211"/>
    </source>
</evidence>
<dbReference type="InterPro" id="IPR036615">
    <property type="entry name" value="Mur_ligase_C_dom_sf"/>
</dbReference>
<dbReference type="SUPFAM" id="SSF53244">
    <property type="entry name" value="MurD-like peptide ligases, peptide-binding domain"/>
    <property type="match status" value="1"/>
</dbReference>
<comment type="catalytic activity">
    <reaction evidence="13 14">
        <text>UDP-N-acetyl-alpha-D-muramate + L-alanine + ATP = UDP-N-acetyl-alpha-D-muramoyl-L-alanine + ADP + phosphate + H(+)</text>
        <dbReference type="Rhea" id="RHEA:23372"/>
        <dbReference type="ChEBI" id="CHEBI:15378"/>
        <dbReference type="ChEBI" id="CHEBI:30616"/>
        <dbReference type="ChEBI" id="CHEBI:43474"/>
        <dbReference type="ChEBI" id="CHEBI:57972"/>
        <dbReference type="ChEBI" id="CHEBI:70757"/>
        <dbReference type="ChEBI" id="CHEBI:83898"/>
        <dbReference type="ChEBI" id="CHEBI:456216"/>
        <dbReference type="EC" id="6.3.2.8"/>
    </reaction>
</comment>
<gene>
    <name evidence="14 18" type="primary">murC</name>
    <name evidence="18" type="ORF">ACG00X_07440</name>
</gene>
<dbReference type="NCBIfam" id="TIGR01082">
    <property type="entry name" value="murC"/>
    <property type="match status" value="1"/>
</dbReference>
<evidence type="ECO:0000256" key="1">
    <source>
        <dbReference type="ARBA" id="ARBA00004496"/>
    </source>
</evidence>